<evidence type="ECO:0000313" key="4">
    <source>
        <dbReference type="EnsemblMetazoa" id="ENSAATROPP000646"/>
    </source>
</evidence>
<evidence type="ECO:0000259" key="3">
    <source>
        <dbReference type="Pfam" id="PF24181"/>
    </source>
</evidence>
<dbReference type="InterPro" id="IPR057567">
    <property type="entry name" value="TPR_TTI1_C"/>
</dbReference>
<feature type="domain" description="TTI1 C-terminal TPR" evidence="3">
    <location>
        <begin position="729"/>
        <end position="995"/>
    </location>
</feature>
<dbReference type="Pfam" id="PF24181">
    <property type="entry name" value="TPR_TTI1_C"/>
    <property type="match status" value="1"/>
</dbReference>
<dbReference type="Pfam" id="PF24176">
    <property type="entry name" value="TPR_TTI1_2nd"/>
    <property type="match status" value="1"/>
</dbReference>
<accession>A0AAG5CPE4</accession>
<feature type="region of interest" description="Disordered" evidence="1">
    <location>
        <begin position="776"/>
        <end position="816"/>
    </location>
</feature>
<organism evidence="4 5">
    <name type="scientific">Anopheles atroparvus</name>
    <name type="common">European mosquito</name>
    <dbReference type="NCBI Taxonomy" id="41427"/>
    <lineage>
        <taxon>Eukaryota</taxon>
        <taxon>Metazoa</taxon>
        <taxon>Ecdysozoa</taxon>
        <taxon>Arthropoda</taxon>
        <taxon>Hexapoda</taxon>
        <taxon>Insecta</taxon>
        <taxon>Pterygota</taxon>
        <taxon>Neoptera</taxon>
        <taxon>Endopterygota</taxon>
        <taxon>Diptera</taxon>
        <taxon>Nematocera</taxon>
        <taxon>Culicoidea</taxon>
        <taxon>Culicidae</taxon>
        <taxon>Anophelinae</taxon>
        <taxon>Anopheles</taxon>
    </lineage>
</organism>
<dbReference type="InterPro" id="IPR016024">
    <property type="entry name" value="ARM-type_fold"/>
</dbReference>
<keyword evidence="5" id="KW-1185">Reference proteome</keyword>
<reference evidence="4" key="1">
    <citation type="submission" date="2024-04" db="UniProtKB">
        <authorList>
            <consortium name="EnsemblMetazoa"/>
        </authorList>
    </citation>
    <scope>IDENTIFICATION</scope>
    <source>
        <strain evidence="4">EBRO</strain>
    </source>
</reference>
<feature type="compositionally biased region" description="Acidic residues" evidence="1">
    <location>
        <begin position="795"/>
        <end position="804"/>
    </location>
</feature>
<feature type="domain" description="TTI1 N-terminal TPR" evidence="2">
    <location>
        <begin position="8"/>
        <end position="363"/>
    </location>
</feature>
<proteinExistence type="predicted"/>
<protein>
    <submittedName>
        <fullName evidence="4">Uncharacterized protein</fullName>
    </submittedName>
</protein>
<dbReference type="Pfam" id="PF21547">
    <property type="entry name" value="TTI1"/>
    <property type="match status" value="1"/>
</dbReference>
<dbReference type="PANTHER" id="PTHR18460:SF3">
    <property type="entry name" value="TELO2-INTERACTING PROTEIN 1 HOMOLOG"/>
    <property type="match status" value="1"/>
</dbReference>
<dbReference type="InterPro" id="IPR049362">
    <property type="entry name" value="TTI1_rpt"/>
</dbReference>
<dbReference type="Pfam" id="PF24173">
    <property type="entry name" value="TPR_TTI1_N"/>
    <property type="match status" value="1"/>
</dbReference>
<evidence type="ECO:0000313" key="5">
    <source>
        <dbReference type="Proteomes" id="UP000075880"/>
    </source>
</evidence>
<dbReference type="PANTHER" id="PTHR18460">
    <property type="entry name" value="TEL2 INTERACTING PROTEIN 1 TTI1 FAMILY MEMBER"/>
    <property type="match status" value="1"/>
</dbReference>
<dbReference type="InterPro" id="IPR052587">
    <property type="entry name" value="TELO2-interacting_protein_1"/>
</dbReference>
<name>A0AAG5CPE4_ANOAO</name>
<dbReference type="Proteomes" id="UP000075880">
    <property type="component" value="Unassembled WGS sequence"/>
</dbReference>
<dbReference type="InterPro" id="IPR057566">
    <property type="entry name" value="TPR_TTI1_N"/>
</dbReference>
<dbReference type="AlphaFoldDB" id="A0AAG5CPE4"/>
<sequence>MDNLSDIFTKVKPLFDAVIRKPNAKDIINLNGQLKQVDEQSVQILQNIFLQQLVILVDTVPGENRNELKTHLLECVTTILQKGRLTKAIALKTTLLVAVKLIYDVETGCLRPNLSEEYKLAVLKVISLTTRRVQSDLIEEVYVKDNLKLISQAIFVCVNIVSTERYRKLRFQAVDSILSLLQVHDDFDFSDVVIRCQVAELLFIALPKIIATFVGIINGDEKQGTAVYRIAIKALGRALSLIFEDYSKQDINETFSNDQFRKLTESVTANNQAGNILGLGLRQTHDKSKYFNETTRTREWLLEAEKQVEKALQKVLHLRGHEEELIRLEFAKMNCELLRNCTYNMPTCTVHYLQSVLAMSHDEAERVRKVCLECRQTVASFSISIAGNRMDELFFDALNKMPRTIYRGEEREQIAGFQLITGYLNFFSEAQLTDVFSSPNILEQFIITLLAAAELDGVDELIRREYVSYRFEYEEGFRLQKEKRESRWLVLKNVQSARAKRAFLDVVHALHRHVQPLNTVLLYILDDFFSTRMNSNGYLFLLCELIPEETSQDQDRMETFKNILSEMLQPHHWLLELDENDNILDQKYNALHLCLVLRIISKFAQLMGQHFRWHLYDVLRATLQCSGSTLNCINESAEMALDTVAIAQGLPSIQALLHANLDYISQHVTRCLRRPEQLRDGLCILESVLRFVPYESSDVLESTVTPIIMNILDSHSQHGERNSIVCLRVLQIFIHSIRLRYEEESKLPPEAEEDQKQTFSLAEQIKRLENLLEREVSNEVENPEATDFETLNKEDDPEEAEGDTNDSKMEESNEEESIPPHIKIVLRILSVNYKYLASSIDAERIISLSTINEGIYILQRHENQLLPLVHNIWYNLTERFGDRNPAVVSNAFDLLVTLARLAHDFIRQRSLADVFPKIYKFMTEHCDADASAHQVFKMQCKFLTSIAYLVRDLRMGEKQLDQALEVVRMYLERSERRELKKRAADCLKQMRKLDSLAVFLKCGCSMKYLQ</sequence>
<evidence type="ECO:0000256" key="1">
    <source>
        <dbReference type="SAM" id="MobiDB-lite"/>
    </source>
</evidence>
<dbReference type="SUPFAM" id="SSF48371">
    <property type="entry name" value="ARM repeat"/>
    <property type="match status" value="1"/>
</dbReference>
<evidence type="ECO:0000259" key="2">
    <source>
        <dbReference type="Pfam" id="PF24173"/>
    </source>
</evidence>
<dbReference type="GO" id="GO:0005737">
    <property type="term" value="C:cytoplasm"/>
    <property type="evidence" value="ECO:0007669"/>
    <property type="project" value="TreeGrafter"/>
</dbReference>
<dbReference type="EnsemblMetazoa" id="ENSAATROPT000680">
    <property type="protein sequence ID" value="ENSAATROPP000646"/>
    <property type="gene ID" value="ENSAATROPG000550"/>
</dbReference>